<evidence type="ECO:0000256" key="2">
    <source>
        <dbReference type="SAM" id="MobiDB-lite"/>
    </source>
</evidence>
<reference evidence="4" key="1">
    <citation type="submission" date="2020-06" db="EMBL/GenBank/DDBJ databases">
        <title>WGS assembly of Ceratodon purpureus strain R40.</title>
        <authorList>
            <person name="Carey S.B."/>
            <person name="Jenkins J."/>
            <person name="Shu S."/>
            <person name="Lovell J.T."/>
            <person name="Sreedasyam A."/>
            <person name="Maumus F."/>
            <person name="Tiley G.P."/>
            <person name="Fernandez-Pozo N."/>
            <person name="Barry K."/>
            <person name="Chen C."/>
            <person name="Wang M."/>
            <person name="Lipzen A."/>
            <person name="Daum C."/>
            <person name="Saski C.A."/>
            <person name="Payton A.C."/>
            <person name="Mcbreen J.C."/>
            <person name="Conrad R.E."/>
            <person name="Kollar L.M."/>
            <person name="Olsson S."/>
            <person name="Huttunen S."/>
            <person name="Landis J.B."/>
            <person name="Wickett N.J."/>
            <person name="Johnson M.G."/>
            <person name="Rensing S.A."/>
            <person name="Grimwood J."/>
            <person name="Schmutz J."/>
            <person name="Mcdaniel S.F."/>
        </authorList>
    </citation>
    <scope>NUCLEOTIDE SEQUENCE</scope>
    <source>
        <strain evidence="4">R40</strain>
    </source>
</reference>
<feature type="transmembrane region" description="Helical" evidence="3">
    <location>
        <begin position="473"/>
        <end position="492"/>
    </location>
</feature>
<feature type="transmembrane region" description="Helical" evidence="3">
    <location>
        <begin position="435"/>
        <end position="453"/>
    </location>
</feature>
<feature type="transmembrane region" description="Helical" evidence="3">
    <location>
        <begin position="231"/>
        <end position="249"/>
    </location>
</feature>
<feature type="transmembrane region" description="Helical" evidence="3">
    <location>
        <begin position="300"/>
        <end position="320"/>
    </location>
</feature>
<dbReference type="InterPro" id="IPR023201">
    <property type="entry name" value="SecY_dom_sf"/>
</dbReference>
<evidence type="ECO:0000256" key="1">
    <source>
        <dbReference type="RuleBase" id="RU004349"/>
    </source>
</evidence>
<dbReference type="EMBL" id="CM026431">
    <property type="protein sequence ID" value="KAG0558951.1"/>
    <property type="molecule type" value="Genomic_DNA"/>
</dbReference>
<feature type="compositionally biased region" description="Basic and acidic residues" evidence="2">
    <location>
        <begin position="93"/>
        <end position="106"/>
    </location>
</feature>
<keyword evidence="3" id="KW-1133">Transmembrane helix</keyword>
<sequence>MAVSVAPALCVEAMNVANSTRSLVSSPWRFKELNSSSRSLRARAILRTRVKLLAGEGIRYGRIGGGGKGSGVLGREGFGRFCVRASRGDEDKDLRFSQQVRERSDSEQEEEGVSEGGVAGEEVSVSEFHEEDSAVADVGSRGRFRNRFLGLVKLRTNIAEAAEGVFKSEIRRRIFVTIVLLMASRAGYFIPLPGFDRRSMPGDYLGFVSGAVEELGDAVSELKLSVFQLGISPYILSSIVMQVSCHLIPGLVKLRKEGIDGNEKIKKYTWWLAFGVAVVESLGIAIHSIPYSVYAAQNRFGYLAVTTGLLTFGAVTLNWICDKITDAGFGQGSSLIICIGILKGYSETILKMLMNLQRGSTGWGPSIFIFLGVFLVITMWAVLVTEGRRKIKMVYYNFELAPTKVKADLGLQEVEPYIPFNINPTGMQPVLTTTYLMAVPSLVANFTRPGGFWHQLRSTLNPAWPPAPGASPLVFYGINALFIFIFNILDIVDTPKEISEYLMKIGARVPNVKPGRQTIKYLTEVQQSTRFCGGILLATLVTVSTIVDNRFRAIHQGGSIGFTSMLIIVGSIIELRRSYMAYNVMPELSKVLKRYGV</sequence>
<keyword evidence="3" id="KW-0472">Membrane</keyword>
<comment type="caution">
    <text evidence="4">The sequence shown here is derived from an EMBL/GenBank/DDBJ whole genome shotgun (WGS) entry which is preliminary data.</text>
</comment>
<dbReference type="Gene3D" id="1.10.3370.10">
    <property type="entry name" value="SecY subunit domain"/>
    <property type="match status" value="1"/>
</dbReference>
<evidence type="ECO:0000313" key="5">
    <source>
        <dbReference type="Proteomes" id="UP000822688"/>
    </source>
</evidence>
<feature type="transmembrane region" description="Helical" evidence="3">
    <location>
        <begin position="553"/>
        <end position="573"/>
    </location>
</feature>
<accession>A0A8T0GHV0</accession>
<feature type="transmembrane region" description="Helical" evidence="3">
    <location>
        <begin position="529"/>
        <end position="547"/>
    </location>
</feature>
<dbReference type="GO" id="GO:0016020">
    <property type="term" value="C:membrane"/>
    <property type="evidence" value="ECO:0007669"/>
    <property type="project" value="InterPro"/>
</dbReference>
<keyword evidence="5" id="KW-1185">Reference proteome</keyword>
<dbReference type="SUPFAM" id="SSF103491">
    <property type="entry name" value="Preprotein translocase SecY subunit"/>
    <property type="match status" value="1"/>
</dbReference>
<name>A0A8T0GHV0_CERPU</name>
<dbReference type="AlphaFoldDB" id="A0A8T0GHV0"/>
<dbReference type="Proteomes" id="UP000822688">
    <property type="component" value="Chromosome 10"/>
</dbReference>
<comment type="similarity">
    <text evidence="1">Belongs to the SecY/SEC61-alpha family.</text>
</comment>
<dbReference type="GO" id="GO:0015031">
    <property type="term" value="P:protein transport"/>
    <property type="evidence" value="ECO:0007669"/>
    <property type="project" value="InterPro"/>
</dbReference>
<evidence type="ECO:0000256" key="3">
    <source>
        <dbReference type="SAM" id="Phobius"/>
    </source>
</evidence>
<keyword evidence="3" id="KW-0812">Transmembrane</keyword>
<feature type="transmembrane region" description="Helical" evidence="3">
    <location>
        <begin position="270"/>
        <end position="294"/>
    </location>
</feature>
<organism evidence="4 5">
    <name type="scientific">Ceratodon purpureus</name>
    <name type="common">Fire moss</name>
    <name type="synonym">Dicranum purpureum</name>
    <dbReference type="NCBI Taxonomy" id="3225"/>
    <lineage>
        <taxon>Eukaryota</taxon>
        <taxon>Viridiplantae</taxon>
        <taxon>Streptophyta</taxon>
        <taxon>Embryophyta</taxon>
        <taxon>Bryophyta</taxon>
        <taxon>Bryophytina</taxon>
        <taxon>Bryopsida</taxon>
        <taxon>Dicranidae</taxon>
        <taxon>Pseudoditrichales</taxon>
        <taxon>Ditrichaceae</taxon>
        <taxon>Ceratodon</taxon>
    </lineage>
</organism>
<evidence type="ECO:0000313" key="4">
    <source>
        <dbReference type="EMBL" id="KAG0558951.1"/>
    </source>
</evidence>
<protein>
    <submittedName>
        <fullName evidence="4">Uncharacterized protein</fullName>
    </submittedName>
</protein>
<dbReference type="PRINTS" id="PR00303">
    <property type="entry name" value="SECYTRNLCASE"/>
</dbReference>
<proteinExistence type="inferred from homology"/>
<feature type="transmembrane region" description="Helical" evidence="3">
    <location>
        <begin position="366"/>
        <end position="384"/>
    </location>
</feature>
<feature type="transmembrane region" description="Helical" evidence="3">
    <location>
        <begin position="327"/>
        <end position="346"/>
    </location>
</feature>
<dbReference type="Pfam" id="PF00344">
    <property type="entry name" value="SecY"/>
    <property type="match status" value="1"/>
</dbReference>
<feature type="transmembrane region" description="Helical" evidence="3">
    <location>
        <begin position="174"/>
        <end position="191"/>
    </location>
</feature>
<gene>
    <name evidence="4" type="ORF">KC19_10G067000</name>
</gene>
<dbReference type="PANTHER" id="PTHR10906">
    <property type="entry name" value="SECY/SEC61-ALPHA FAMILY MEMBER"/>
    <property type="match status" value="1"/>
</dbReference>
<dbReference type="InterPro" id="IPR002208">
    <property type="entry name" value="SecY/SEC61-alpha"/>
</dbReference>
<feature type="region of interest" description="Disordered" evidence="2">
    <location>
        <begin position="93"/>
        <end position="119"/>
    </location>
</feature>